<name>A0AAU0MI16_9MICO</name>
<proteinExistence type="predicted"/>
<sequence length="310" mass="33101">MTDSDDAGTDPTGRQHLLRTSDGRVSAQVAQVGASLRALRVAGVDLVPPYPAGSPTPAASGIVLAPWPNRVRDGVWTQRGVTRELALSERKFHNAAHGLLRFTSYEPVATTAGELTLGADIVPQTGYPFHLRTRVSYRLVPDGIAIAHEIVNLGGEDAPVALGAHPYLMLSTADTADLTLTSPGATRFVVDDRKLPVDEVPVDGSTDLREGRRVGDIEMDTAFGSLRRDEDGVARTTLTAPSGQTVTLWQGAGFDYVQIFTTDRYPGQPLAIAVEPMTAPADALNSGRSLRWLAPGEEWLLEWGITSGGL</sequence>
<accession>A0AAU0MI16</accession>
<dbReference type="InterPro" id="IPR014718">
    <property type="entry name" value="GH-type_carb-bd"/>
</dbReference>
<dbReference type="InterPro" id="IPR008183">
    <property type="entry name" value="Aldose_1/G6P_1-epimerase"/>
</dbReference>
<dbReference type="InterPro" id="IPR011013">
    <property type="entry name" value="Gal_mutarotase_sf_dom"/>
</dbReference>
<dbReference type="EMBL" id="CP137080">
    <property type="protein sequence ID" value="WOQ69804.1"/>
    <property type="molecule type" value="Genomic_DNA"/>
</dbReference>
<evidence type="ECO:0000256" key="1">
    <source>
        <dbReference type="SAM" id="MobiDB-lite"/>
    </source>
</evidence>
<dbReference type="Proteomes" id="UP001329313">
    <property type="component" value="Chromosome"/>
</dbReference>
<evidence type="ECO:0000313" key="2">
    <source>
        <dbReference type="EMBL" id="WOQ69804.1"/>
    </source>
</evidence>
<dbReference type="GO" id="GO:0005975">
    <property type="term" value="P:carbohydrate metabolic process"/>
    <property type="evidence" value="ECO:0007669"/>
    <property type="project" value="InterPro"/>
</dbReference>
<dbReference type="RefSeq" id="WP_330170898.1">
    <property type="nucleotide sequence ID" value="NZ_CP137080.1"/>
</dbReference>
<dbReference type="CDD" id="cd09022">
    <property type="entry name" value="Aldose_epim_Ec_YihR"/>
    <property type="match status" value="1"/>
</dbReference>
<dbReference type="AlphaFoldDB" id="A0AAU0MI16"/>
<organism evidence="2 3">
    <name type="scientific">Microbacterium limosum</name>
    <dbReference type="NCBI Taxonomy" id="3079935"/>
    <lineage>
        <taxon>Bacteria</taxon>
        <taxon>Bacillati</taxon>
        <taxon>Actinomycetota</taxon>
        <taxon>Actinomycetes</taxon>
        <taxon>Micrococcales</taxon>
        <taxon>Microbacteriaceae</taxon>
        <taxon>Microbacterium</taxon>
    </lineage>
</organism>
<dbReference type="SUPFAM" id="SSF74650">
    <property type="entry name" value="Galactose mutarotase-like"/>
    <property type="match status" value="1"/>
</dbReference>
<gene>
    <name evidence="2" type="ORF">RYJ27_00705</name>
</gene>
<reference evidence="2 3" key="1">
    <citation type="submission" date="2023-10" db="EMBL/GenBank/DDBJ databases">
        <title>Y20.</title>
        <authorList>
            <person name="Zhang G."/>
            <person name="Ding Y."/>
        </authorList>
    </citation>
    <scope>NUCLEOTIDE SEQUENCE [LARGE SCALE GENOMIC DNA]</scope>
    <source>
        <strain evidence="2 3">Y20</strain>
    </source>
</reference>
<protein>
    <submittedName>
        <fullName evidence="2">Aldose 1-epimerase family protein</fullName>
    </submittedName>
</protein>
<dbReference type="GO" id="GO:0016853">
    <property type="term" value="F:isomerase activity"/>
    <property type="evidence" value="ECO:0007669"/>
    <property type="project" value="InterPro"/>
</dbReference>
<dbReference type="Gene3D" id="2.70.98.10">
    <property type="match status" value="1"/>
</dbReference>
<dbReference type="GO" id="GO:0030246">
    <property type="term" value="F:carbohydrate binding"/>
    <property type="evidence" value="ECO:0007669"/>
    <property type="project" value="InterPro"/>
</dbReference>
<keyword evidence="3" id="KW-1185">Reference proteome</keyword>
<dbReference type="KEGG" id="mliy:RYJ27_00705"/>
<evidence type="ECO:0000313" key="3">
    <source>
        <dbReference type="Proteomes" id="UP001329313"/>
    </source>
</evidence>
<feature type="region of interest" description="Disordered" evidence="1">
    <location>
        <begin position="1"/>
        <end position="22"/>
    </location>
</feature>
<dbReference type="InterPro" id="IPR037480">
    <property type="entry name" value="YihR-like"/>
</dbReference>
<dbReference type="Pfam" id="PF01263">
    <property type="entry name" value="Aldose_epim"/>
    <property type="match status" value="1"/>
</dbReference>